<feature type="compositionally biased region" description="Acidic residues" evidence="8">
    <location>
        <begin position="186"/>
        <end position="223"/>
    </location>
</feature>
<evidence type="ECO:0000256" key="4">
    <source>
        <dbReference type="ARBA" id="ARBA00023242"/>
    </source>
</evidence>
<accession>A0AAV1AJC2</accession>
<protein>
    <recommendedName>
        <fullName evidence="7">U3 small nucleolar ribonucleoprotein protein MPP10</fullName>
    </recommendedName>
</protein>
<comment type="subcellular location">
    <subcellularLocation>
        <location evidence="1 7">Nucleus</location>
        <location evidence="1 7">Nucleolus</location>
    </subcellularLocation>
</comment>
<gene>
    <name evidence="9" type="ORF">VFH_IV156160</name>
</gene>
<evidence type="ECO:0000256" key="5">
    <source>
        <dbReference type="ARBA" id="ARBA00023274"/>
    </source>
</evidence>
<evidence type="ECO:0000256" key="1">
    <source>
        <dbReference type="ARBA" id="ARBA00004604"/>
    </source>
</evidence>
<dbReference type="GO" id="GO:0034457">
    <property type="term" value="C:Mpp10 complex"/>
    <property type="evidence" value="ECO:0007669"/>
    <property type="project" value="UniProtKB-UniRule"/>
</dbReference>
<dbReference type="Pfam" id="PF04006">
    <property type="entry name" value="Mpp10"/>
    <property type="match status" value="1"/>
</dbReference>
<dbReference type="PANTHER" id="PTHR17039">
    <property type="entry name" value="U3 SMALL NUCLEOLAR RIBONUCLEOPROTEIN PROTEIN MPP10"/>
    <property type="match status" value="1"/>
</dbReference>
<dbReference type="EMBL" id="OX451739">
    <property type="protein sequence ID" value="CAI8609906.1"/>
    <property type="molecule type" value="Genomic_DNA"/>
</dbReference>
<feature type="compositionally biased region" description="Basic and acidic residues" evidence="8">
    <location>
        <begin position="229"/>
        <end position="284"/>
    </location>
</feature>
<dbReference type="GO" id="GO:0006364">
    <property type="term" value="P:rRNA processing"/>
    <property type="evidence" value="ECO:0007669"/>
    <property type="project" value="UniProtKB-KW"/>
</dbReference>
<evidence type="ECO:0000313" key="10">
    <source>
        <dbReference type="Proteomes" id="UP001157006"/>
    </source>
</evidence>
<dbReference type="GO" id="GO:0032040">
    <property type="term" value="C:small-subunit processome"/>
    <property type="evidence" value="ECO:0007669"/>
    <property type="project" value="TreeGrafter"/>
</dbReference>
<proteinExistence type="inferred from homology"/>
<keyword evidence="3 7" id="KW-0698">rRNA processing</keyword>
<feature type="region of interest" description="Disordered" evidence="8">
    <location>
        <begin position="99"/>
        <end position="295"/>
    </location>
</feature>
<comment type="similarity">
    <text evidence="6 7">Belongs to the MPP10 family.</text>
</comment>
<name>A0AAV1AJC2_VICFA</name>
<comment type="function">
    <text evidence="7">Involved in nucleolar processing of pre-18S ribosomal RNA.</text>
</comment>
<dbReference type="InterPro" id="IPR012173">
    <property type="entry name" value="Mpp10"/>
</dbReference>
<keyword evidence="2 7" id="KW-0690">Ribosome biogenesis</keyword>
<dbReference type="GO" id="GO:0005732">
    <property type="term" value="C:sno(s)RNA-containing ribonucleoprotein complex"/>
    <property type="evidence" value="ECO:0007669"/>
    <property type="project" value="UniProtKB-UniRule"/>
</dbReference>
<dbReference type="PIRSF" id="PIRSF017300">
    <property type="entry name" value="snoRNP_Mpp10"/>
    <property type="match status" value="1"/>
</dbReference>
<evidence type="ECO:0000313" key="9">
    <source>
        <dbReference type="EMBL" id="CAI8609906.1"/>
    </source>
</evidence>
<evidence type="ECO:0000256" key="2">
    <source>
        <dbReference type="ARBA" id="ARBA00022517"/>
    </source>
</evidence>
<evidence type="ECO:0000256" key="6">
    <source>
        <dbReference type="ARBA" id="ARBA00029455"/>
    </source>
</evidence>
<keyword evidence="10" id="KW-1185">Reference proteome</keyword>
<dbReference type="Proteomes" id="UP001157006">
    <property type="component" value="Chromosome 4"/>
</dbReference>
<evidence type="ECO:0000256" key="8">
    <source>
        <dbReference type="SAM" id="MobiDB-lite"/>
    </source>
</evidence>
<feature type="compositionally biased region" description="Basic and acidic residues" evidence="8">
    <location>
        <begin position="162"/>
        <end position="185"/>
    </location>
</feature>
<sequence>MARTGDAGVEALRRLKEVDPPSLLVPSPKLSETARAASKHLFSSLKPFSPKSPLDQLLVNGYDAEQIWHQIDLQSQPLLSTLRRRLNQLVKNPEEIAQLKVAKKAEPKEQGEWGEEIDGFDEELDEADEDEDDFEGTEGEEDEDEDEDDDEEKGEGGGIGDKFLKIDELNDYLQKEEDNFEKGEEGDQDSEEDDDLEKAGEFEIDEDEDEDDNDEENVEDVESEAAYARYDDFFGGKKEKGSKRKEQLLDNKKERDSKRNGQLLENKKEKGSKGKEHLLEKIEDFDVEDDTESDKQKIRTASTHEKQLEKIQSNIKLMEKANIEPKNWTMLGEVTAAKRPVNSALEVDIDFQHNVRPPPVITEDINSSIEEMVKKRIIEGRFDDIQRAPKLSSKAPRAVKELDDNKSKQGLAEIYEQEYVQKIDPTSAPLSANDKLKNEASILFKKICLKLDALSHFNFAPKPIIEDMSFQTNVPALAMEEIAPAAVSDAAMLAPEEVFDGKGDVKEEAELTQAERKRRRSNKKRKFKAEAVKRSEKKLKSEKKPDNAISGQVNG</sequence>
<organism evidence="9 10">
    <name type="scientific">Vicia faba</name>
    <name type="common">Broad bean</name>
    <name type="synonym">Faba vulgaris</name>
    <dbReference type="NCBI Taxonomy" id="3906"/>
    <lineage>
        <taxon>Eukaryota</taxon>
        <taxon>Viridiplantae</taxon>
        <taxon>Streptophyta</taxon>
        <taxon>Embryophyta</taxon>
        <taxon>Tracheophyta</taxon>
        <taxon>Spermatophyta</taxon>
        <taxon>Magnoliopsida</taxon>
        <taxon>eudicotyledons</taxon>
        <taxon>Gunneridae</taxon>
        <taxon>Pentapetalae</taxon>
        <taxon>rosids</taxon>
        <taxon>fabids</taxon>
        <taxon>Fabales</taxon>
        <taxon>Fabaceae</taxon>
        <taxon>Papilionoideae</taxon>
        <taxon>50 kb inversion clade</taxon>
        <taxon>NPAAA clade</taxon>
        <taxon>Hologalegina</taxon>
        <taxon>IRL clade</taxon>
        <taxon>Fabeae</taxon>
        <taxon>Vicia</taxon>
    </lineage>
</organism>
<reference evidence="9 10" key="1">
    <citation type="submission" date="2023-01" db="EMBL/GenBank/DDBJ databases">
        <authorList>
            <person name="Kreplak J."/>
        </authorList>
    </citation>
    <scope>NUCLEOTIDE SEQUENCE [LARGE SCALE GENOMIC DNA]</scope>
</reference>
<dbReference type="AlphaFoldDB" id="A0AAV1AJC2"/>
<feature type="region of interest" description="Disordered" evidence="8">
    <location>
        <begin position="502"/>
        <end position="555"/>
    </location>
</feature>
<feature type="compositionally biased region" description="Acidic residues" evidence="8">
    <location>
        <begin position="112"/>
        <end position="153"/>
    </location>
</feature>
<evidence type="ECO:0000256" key="3">
    <source>
        <dbReference type="ARBA" id="ARBA00022552"/>
    </source>
</evidence>
<feature type="compositionally biased region" description="Basic and acidic residues" evidence="8">
    <location>
        <begin position="502"/>
        <end position="515"/>
    </location>
</feature>
<dbReference type="PANTHER" id="PTHR17039:SF0">
    <property type="entry name" value="U3 SMALL NUCLEOLAR RIBONUCLEOPROTEIN PROTEIN MPP10"/>
    <property type="match status" value="1"/>
</dbReference>
<keyword evidence="4 7" id="KW-0539">Nucleus</keyword>
<evidence type="ECO:0000256" key="7">
    <source>
        <dbReference type="PIRNR" id="PIRNR017300"/>
    </source>
</evidence>
<keyword evidence="5 7" id="KW-0687">Ribonucleoprotein</keyword>
<feature type="compositionally biased region" description="Basic residues" evidence="8">
    <location>
        <begin position="516"/>
        <end position="527"/>
    </location>
</feature>
<feature type="compositionally biased region" description="Basic and acidic residues" evidence="8">
    <location>
        <begin position="528"/>
        <end position="546"/>
    </location>
</feature>